<comment type="caution">
    <text evidence="2">The sequence shown here is derived from an EMBL/GenBank/DDBJ whole genome shotgun (WGS) entry which is preliminary data.</text>
</comment>
<accession>A0A830HCJ8</accession>
<keyword evidence="3" id="KW-1185">Reference proteome</keyword>
<sequence length="541" mass="57650">MAGDASSAATPTNNARSGGGAANARAWKFAASILLISILSALTFAQQSVMTNGAYDRTIKAIENALASVAPTENALTVAAFMASEAEEATEESTDSQGEQEVDEDSDKVVEREWQQVAGNAPATAVAGTTTSKAPAKVSSPAPSLPASTAKLTLKPSQAFTIDEVSSVCLGASRPLVFGHKWPDTPTPSGAKKHAAKVAANLKLIAGGGRRRRQLLASGSSKPFQSRCNAEKGVGRGAALSDADEMAAACIKDPTACADVRLSRSALRGLASMSSLRKRVACLTSNTAKTCAENSMRLASNPETGKFVGPERMAQIKRIAPRVAHPGMFETCALIGNGPGLRDESKPMGAIIDRHDAVFKSNLYLTAERPGSWADHKGILHGEKSTFRMFNKKRAEVASTWTGDRAFTPGKNETWLFWHYGSGAIYDKALKRNPGRVFLLSPQLISAQVEAYFALRRELLRLKVFNSLYCPMNMPSGLHTLLMAIKMCKRVNLFGFSYSIDMLQSRSDGPSPRVSAGHAWDADTSILAMLALAGHINLCTT</sequence>
<feature type="compositionally biased region" description="Acidic residues" evidence="1">
    <location>
        <begin position="85"/>
        <end position="106"/>
    </location>
</feature>
<evidence type="ECO:0000313" key="2">
    <source>
        <dbReference type="EMBL" id="GHP04382.1"/>
    </source>
</evidence>
<proteinExistence type="predicted"/>
<gene>
    <name evidence="2" type="ORF">PPROV_000313600</name>
</gene>
<evidence type="ECO:0000313" key="3">
    <source>
        <dbReference type="Proteomes" id="UP000660262"/>
    </source>
</evidence>
<dbReference type="Proteomes" id="UP000660262">
    <property type="component" value="Unassembled WGS sequence"/>
</dbReference>
<protein>
    <submittedName>
        <fullName evidence="2">Uncharacterized protein</fullName>
    </submittedName>
</protein>
<reference evidence="2" key="1">
    <citation type="submission" date="2020-10" db="EMBL/GenBank/DDBJ databases">
        <title>Unveiling of a novel bifunctional photoreceptor, Dualchrome1, isolated from a cosmopolitan green alga.</title>
        <authorList>
            <person name="Suzuki S."/>
            <person name="Kawachi M."/>
        </authorList>
    </citation>
    <scope>NUCLEOTIDE SEQUENCE</scope>
    <source>
        <strain evidence="2">NIES 2893</strain>
    </source>
</reference>
<dbReference type="InterPro" id="IPR038578">
    <property type="entry name" value="GT29-like_sf"/>
</dbReference>
<feature type="region of interest" description="Disordered" evidence="1">
    <location>
        <begin position="1"/>
        <end position="20"/>
    </location>
</feature>
<dbReference type="Gene3D" id="3.90.1480.20">
    <property type="entry name" value="Glycosyl transferase family 29"/>
    <property type="match status" value="1"/>
</dbReference>
<organism evidence="2 3">
    <name type="scientific">Pycnococcus provasolii</name>
    <dbReference type="NCBI Taxonomy" id="41880"/>
    <lineage>
        <taxon>Eukaryota</taxon>
        <taxon>Viridiplantae</taxon>
        <taxon>Chlorophyta</taxon>
        <taxon>Pseudoscourfieldiophyceae</taxon>
        <taxon>Pseudoscourfieldiales</taxon>
        <taxon>Pycnococcaceae</taxon>
        <taxon>Pycnococcus</taxon>
    </lineage>
</organism>
<name>A0A830HCJ8_9CHLO</name>
<feature type="region of interest" description="Disordered" evidence="1">
    <location>
        <begin position="84"/>
        <end position="148"/>
    </location>
</feature>
<evidence type="ECO:0000256" key="1">
    <source>
        <dbReference type="SAM" id="MobiDB-lite"/>
    </source>
</evidence>
<feature type="compositionally biased region" description="Low complexity" evidence="1">
    <location>
        <begin position="131"/>
        <end position="148"/>
    </location>
</feature>
<dbReference type="AlphaFoldDB" id="A0A830HCJ8"/>
<dbReference type="EMBL" id="BNJQ01000007">
    <property type="protein sequence ID" value="GHP04382.1"/>
    <property type="molecule type" value="Genomic_DNA"/>
</dbReference>
<dbReference type="OrthoDB" id="568038at2759"/>